<evidence type="ECO:0000256" key="5">
    <source>
        <dbReference type="SAM" id="Phobius"/>
    </source>
</evidence>
<evidence type="ECO:0000256" key="3">
    <source>
        <dbReference type="ARBA" id="ARBA00022989"/>
    </source>
</evidence>
<keyword evidence="4 5" id="KW-0472">Membrane</keyword>
<keyword evidence="2 5" id="KW-0812">Transmembrane</keyword>
<name>A0A915I7G2_ROMCU</name>
<feature type="domain" description="G-protein coupled receptors family 1 profile" evidence="6">
    <location>
        <begin position="1"/>
        <end position="92"/>
    </location>
</feature>
<protein>
    <submittedName>
        <fullName evidence="8">G-protein coupled receptors family 1 profile domain-containing protein</fullName>
    </submittedName>
</protein>
<evidence type="ECO:0000259" key="6">
    <source>
        <dbReference type="PROSITE" id="PS50262"/>
    </source>
</evidence>
<dbReference type="Gene3D" id="1.20.1070.10">
    <property type="entry name" value="Rhodopsin 7-helix transmembrane proteins"/>
    <property type="match status" value="1"/>
</dbReference>
<dbReference type="SUPFAM" id="SSF81321">
    <property type="entry name" value="Family A G protein-coupled receptor-like"/>
    <property type="match status" value="1"/>
</dbReference>
<dbReference type="InterPro" id="IPR017452">
    <property type="entry name" value="GPCR_Rhodpsn_7TM"/>
</dbReference>
<dbReference type="PROSITE" id="PS50262">
    <property type="entry name" value="G_PROTEIN_RECEP_F1_2"/>
    <property type="match status" value="1"/>
</dbReference>
<dbReference type="WBParaSite" id="nRc.2.0.1.t09702-RA">
    <property type="protein sequence ID" value="nRc.2.0.1.t09702-RA"/>
    <property type="gene ID" value="nRc.2.0.1.g09702"/>
</dbReference>
<organism evidence="7 8">
    <name type="scientific">Romanomermis culicivorax</name>
    <name type="common">Nematode worm</name>
    <dbReference type="NCBI Taxonomy" id="13658"/>
    <lineage>
        <taxon>Eukaryota</taxon>
        <taxon>Metazoa</taxon>
        <taxon>Ecdysozoa</taxon>
        <taxon>Nematoda</taxon>
        <taxon>Enoplea</taxon>
        <taxon>Dorylaimia</taxon>
        <taxon>Mermithida</taxon>
        <taxon>Mermithoidea</taxon>
        <taxon>Mermithidae</taxon>
        <taxon>Romanomermis</taxon>
    </lineage>
</organism>
<comment type="subcellular location">
    <subcellularLocation>
        <location evidence="1">Membrane</location>
    </subcellularLocation>
</comment>
<evidence type="ECO:0000256" key="1">
    <source>
        <dbReference type="ARBA" id="ARBA00004370"/>
    </source>
</evidence>
<reference evidence="8" key="1">
    <citation type="submission" date="2022-11" db="UniProtKB">
        <authorList>
            <consortium name="WormBaseParasite"/>
        </authorList>
    </citation>
    <scope>IDENTIFICATION</scope>
</reference>
<dbReference type="Proteomes" id="UP000887565">
    <property type="component" value="Unplaced"/>
</dbReference>
<evidence type="ECO:0000313" key="7">
    <source>
        <dbReference type="Proteomes" id="UP000887565"/>
    </source>
</evidence>
<sequence>MHRNFSNYRQDIRTCILQNCSVINTSRARRSRKKAFKVSTLIIIAYTVCWLPYNVLAAWNIIDTDSYRKIEDHVYWGYSLIALNTLINPLIYGPTKLPSFKNLRRWISNWRVMLLSDKRSSKKVSNAIAAKRRAFLECTVFKQPNSLLKLLRHEFRLKLSSNVIDSQKGKVEIDIFHANRLPCDSSLH</sequence>
<keyword evidence="7" id="KW-1185">Reference proteome</keyword>
<dbReference type="GO" id="GO:0016020">
    <property type="term" value="C:membrane"/>
    <property type="evidence" value="ECO:0007669"/>
    <property type="project" value="UniProtKB-SubCell"/>
</dbReference>
<evidence type="ECO:0000256" key="4">
    <source>
        <dbReference type="ARBA" id="ARBA00023136"/>
    </source>
</evidence>
<feature type="transmembrane region" description="Helical" evidence="5">
    <location>
        <begin position="35"/>
        <end position="53"/>
    </location>
</feature>
<proteinExistence type="predicted"/>
<keyword evidence="3 5" id="KW-1133">Transmembrane helix</keyword>
<dbReference type="Pfam" id="PF00001">
    <property type="entry name" value="7tm_1"/>
    <property type="match status" value="1"/>
</dbReference>
<evidence type="ECO:0000256" key="2">
    <source>
        <dbReference type="ARBA" id="ARBA00022692"/>
    </source>
</evidence>
<dbReference type="InterPro" id="IPR000276">
    <property type="entry name" value="GPCR_Rhodpsn"/>
</dbReference>
<dbReference type="GO" id="GO:0004930">
    <property type="term" value="F:G protein-coupled receptor activity"/>
    <property type="evidence" value="ECO:0007669"/>
    <property type="project" value="InterPro"/>
</dbReference>
<accession>A0A915I7G2</accession>
<evidence type="ECO:0000313" key="8">
    <source>
        <dbReference type="WBParaSite" id="nRc.2.0.1.t09702-RA"/>
    </source>
</evidence>
<dbReference type="AlphaFoldDB" id="A0A915I7G2"/>
<dbReference type="CDD" id="cd00637">
    <property type="entry name" value="7tm_classA_rhodopsin-like"/>
    <property type="match status" value="1"/>
</dbReference>
<feature type="transmembrane region" description="Helical" evidence="5">
    <location>
        <begin position="73"/>
        <end position="95"/>
    </location>
</feature>